<organism evidence="2 3">
    <name type="scientific">Tanacetum coccineum</name>
    <dbReference type="NCBI Taxonomy" id="301880"/>
    <lineage>
        <taxon>Eukaryota</taxon>
        <taxon>Viridiplantae</taxon>
        <taxon>Streptophyta</taxon>
        <taxon>Embryophyta</taxon>
        <taxon>Tracheophyta</taxon>
        <taxon>Spermatophyta</taxon>
        <taxon>Magnoliopsida</taxon>
        <taxon>eudicotyledons</taxon>
        <taxon>Gunneridae</taxon>
        <taxon>Pentapetalae</taxon>
        <taxon>asterids</taxon>
        <taxon>campanulids</taxon>
        <taxon>Asterales</taxon>
        <taxon>Asteraceae</taxon>
        <taxon>Asteroideae</taxon>
        <taxon>Anthemideae</taxon>
        <taxon>Anthemidinae</taxon>
        <taxon>Tanacetum</taxon>
    </lineage>
</organism>
<dbReference type="Proteomes" id="UP001151760">
    <property type="component" value="Unassembled WGS sequence"/>
</dbReference>
<proteinExistence type="predicted"/>
<evidence type="ECO:0000313" key="2">
    <source>
        <dbReference type="EMBL" id="GJS98787.1"/>
    </source>
</evidence>
<comment type="caution">
    <text evidence="2">The sequence shown here is derived from an EMBL/GenBank/DDBJ whole genome shotgun (WGS) entry which is preliminary data.</text>
</comment>
<feature type="region of interest" description="Disordered" evidence="1">
    <location>
        <begin position="1"/>
        <end position="20"/>
    </location>
</feature>
<name>A0ABQ5ACB9_9ASTR</name>
<accession>A0ABQ5ACB9</accession>
<dbReference type="EMBL" id="BQNB010012071">
    <property type="protein sequence ID" value="GJS98787.1"/>
    <property type="molecule type" value="Genomic_DNA"/>
</dbReference>
<sequence>MAKSIPNKAQEQNLAEPRDESNVKFKLSKELLTELQNNTFSGKCEEDVIGHIGKVFKILDLAKIAGVDPFQLRMKAFPLSLSKDEQYGDLAETMIWYMLKKTCVELIRAC</sequence>
<reference evidence="2" key="2">
    <citation type="submission" date="2022-01" db="EMBL/GenBank/DDBJ databases">
        <authorList>
            <person name="Yamashiro T."/>
            <person name="Shiraishi A."/>
            <person name="Satake H."/>
            <person name="Nakayama K."/>
        </authorList>
    </citation>
    <scope>NUCLEOTIDE SEQUENCE</scope>
</reference>
<keyword evidence="3" id="KW-1185">Reference proteome</keyword>
<evidence type="ECO:0000313" key="3">
    <source>
        <dbReference type="Proteomes" id="UP001151760"/>
    </source>
</evidence>
<evidence type="ECO:0000256" key="1">
    <source>
        <dbReference type="SAM" id="MobiDB-lite"/>
    </source>
</evidence>
<gene>
    <name evidence="2" type="ORF">Tco_0819957</name>
</gene>
<protein>
    <submittedName>
        <fullName evidence="2">Uncharacterized protein</fullName>
    </submittedName>
</protein>
<reference evidence="2" key="1">
    <citation type="journal article" date="2022" name="Int. J. Mol. Sci.">
        <title>Draft Genome of Tanacetum Coccineum: Genomic Comparison of Closely Related Tanacetum-Family Plants.</title>
        <authorList>
            <person name="Yamashiro T."/>
            <person name="Shiraishi A."/>
            <person name="Nakayama K."/>
            <person name="Satake H."/>
        </authorList>
    </citation>
    <scope>NUCLEOTIDE SEQUENCE</scope>
</reference>